<feature type="domain" description="FMN-binding" evidence="3">
    <location>
        <begin position="50"/>
        <end position="124"/>
    </location>
</feature>
<dbReference type="Gene3D" id="3.90.1010.20">
    <property type="match status" value="1"/>
</dbReference>
<dbReference type="GO" id="GO:0010181">
    <property type="term" value="F:FMN binding"/>
    <property type="evidence" value="ECO:0007669"/>
    <property type="project" value="InterPro"/>
</dbReference>
<proteinExistence type="predicted"/>
<accession>A0A921STM8</accession>
<reference evidence="4" key="2">
    <citation type="submission" date="2021-09" db="EMBL/GenBank/DDBJ databases">
        <authorList>
            <person name="Gilroy R."/>
        </authorList>
    </citation>
    <scope>NUCLEOTIDE SEQUENCE</scope>
    <source>
        <strain evidence="4">CHK179-5677</strain>
    </source>
</reference>
<organism evidence="4 5">
    <name type="scientific">Pseudoflavonifractor capillosus</name>
    <dbReference type="NCBI Taxonomy" id="106588"/>
    <lineage>
        <taxon>Bacteria</taxon>
        <taxon>Bacillati</taxon>
        <taxon>Bacillota</taxon>
        <taxon>Clostridia</taxon>
        <taxon>Eubacteriales</taxon>
        <taxon>Oscillospiraceae</taxon>
        <taxon>Pseudoflavonifractor</taxon>
    </lineage>
</organism>
<evidence type="ECO:0000256" key="1">
    <source>
        <dbReference type="SAM" id="MobiDB-lite"/>
    </source>
</evidence>
<dbReference type="GO" id="GO:0016020">
    <property type="term" value="C:membrane"/>
    <property type="evidence" value="ECO:0007669"/>
    <property type="project" value="InterPro"/>
</dbReference>
<sequence>MKKKWISACAAAALLLSTAACGAPATEESIQPSASGSAAQSETLTGQGQGYGGVITATLTVENGVITAASFDGPGETAEIGGAALEELAEQVVAANGAEIDGVSGATYTSDGCRAAVRNALDPEANPFEADGGDGGETASYPTGAEPVEIPSDRKIVSATTYGIYTKDVTSAQDCVIKATLYWDLDNDQAYAVQFYEPMLPWDDNGAAGGWGNMTDEAVISALGEDGLITFTAGETECNFAKYIQIGGVVWTGELGSDPACEVAVVYSADIDGQTVKMNDYVATEEGGKWYVDASEEPAYILKSAQSVTGADDENVAMTYQITAKETNGHGTAFWPSSITFPGNMQAIKDFVLENGFDYDYYADGGITQNDEGYWQTPDAVSGATLAETPTYLDMLKTLYERIQSGDYVEEN</sequence>
<feature type="region of interest" description="Disordered" evidence="1">
    <location>
        <begin position="124"/>
        <end position="148"/>
    </location>
</feature>
<dbReference type="Proteomes" id="UP000760668">
    <property type="component" value="Unassembled WGS sequence"/>
</dbReference>
<reference evidence="4" key="1">
    <citation type="journal article" date="2021" name="PeerJ">
        <title>Extensive microbial diversity within the chicken gut microbiome revealed by metagenomics and culture.</title>
        <authorList>
            <person name="Gilroy R."/>
            <person name="Ravi A."/>
            <person name="Getino M."/>
            <person name="Pursley I."/>
            <person name="Horton D.L."/>
            <person name="Alikhan N.F."/>
            <person name="Baker D."/>
            <person name="Gharbi K."/>
            <person name="Hall N."/>
            <person name="Watson M."/>
            <person name="Adriaenssens E.M."/>
            <person name="Foster-Nyarko E."/>
            <person name="Jarju S."/>
            <person name="Secka A."/>
            <person name="Antonio M."/>
            <person name="Oren A."/>
            <person name="Chaudhuri R.R."/>
            <person name="La Ragione R."/>
            <person name="Hildebrand F."/>
            <person name="Pallen M.J."/>
        </authorList>
    </citation>
    <scope>NUCLEOTIDE SEQUENCE</scope>
    <source>
        <strain evidence="4">CHK179-5677</strain>
    </source>
</reference>
<keyword evidence="2" id="KW-0732">Signal</keyword>
<evidence type="ECO:0000259" key="3">
    <source>
        <dbReference type="SMART" id="SM00900"/>
    </source>
</evidence>
<dbReference type="AlphaFoldDB" id="A0A921STM8"/>
<dbReference type="RefSeq" id="WP_295369484.1">
    <property type="nucleotide sequence ID" value="NZ_DYUC01000119.1"/>
</dbReference>
<feature type="chain" id="PRO_5038733325" evidence="2">
    <location>
        <begin position="23"/>
        <end position="412"/>
    </location>
</feature>
<evidence type="ECO:0000313" key="4">
    <source>
        <dbReference type="EMBL" id="HJG87713.1"/>
    </source>
</evidence>
<dbReference type="Pfam" id="PF04205">
    <property type="entry name" value="FMN_bind"/>
    <property type="match status" value="1"/>
</dbReference>
<name>A0A921STM8_9FIRM</name>
<dbReference type="PROSITE" id="PS51257">
    <property type="entry name" value="PROKAR_LIPOPROTEIN"/>
    <property type="match status" value="1"/>
</dbReference>
<feature type="signal peptide" evidence="2">
    <location>
        <begin position="1"/>
        <end position="22"/>
    </location>
</feature>
<protein>
    <submittedName>
        <fullName evidence="4">FMN-binding protein</fullName>
    </submittedName>
</protein>
<dbReference type="EMBL" id="DYUC01000119">
    <property type="protein sequence ID" value="HJG87713.1"/>
    <property type="molecule type" value="Genomic_DNA"/>
</dbReference>
<dbReference type="SMART" id="SM00900">
    <property type="entry name" value="FMN_bind"/>
    <property type="match status" value="1"/>
</dbReference>
<dbReference type="InterPro" id="IPR007329">
    <property type="entry name" value="FMN-bd"/>
</dbReference>
<evidence type="ECO:0000256" key="2">
    <source>
        <dbReference type="SAM" id="SignalP"/>
    </source>
</evidence>
<evidence type="ECO:0000313" key="5">
    <source>
        <dbReference type="Proteomes" id="UP000760668"/>
    </source>
</evidence>
<gene>
    <name evidence="4" type="ORF">K8V01_11965</name>
</gene>
<comment type="caution">
    <text evidence="4">The sequence shown here is derived from an EMBL/GenBank/DDBJ whole genome shotgun (WGS) entry which is preliminary data.</text>
</comment>